<dbReference type="EMBL" id="LATX01001272">
    <property type="protein sequence ID" value="KTB42931.1"/>
    <property type="molecule type" value="Genomic_DNA"/>
</dbReference>
<dbReference type="PROSITE" id="PS50234">
    <property type="entry name" value="VWFA"/>
    <property type="match status" value="1"/>
</dbReference>
<dbReference type="InterPro" id="IPR036465">
    <property type="entry name" value="vWFA_dom_sf"/>
</dbReference>
<dbReference type="InterPro" id="IPR002035">
    <property type="entry name" value="VWF_A"/>
</dbReference>
<dbReference type="AlphaFoldDB" id="A0A0W0G2X0"/>
<dbReference type="Gene3D" id="3.40.50.410">
    <property type="entry name" value="von Willebrand factor, type A domain"/>
    <property type="match status" value="1"/>
</dbReference>
<proteinExistence type="predicted"/>
<feature type="domain" description="VWFA" evidence="1">
    <location>
        <begin position="20"/>
        <end position="177"/>
    </location>
</feature>
<protein>
    <recommendedName>
        <fullName evidence="1">VWFA domain-containing protein</fullName>
    </recommendedName>
</protein>
<dbReference type="Proteomes" id="UP000054988">
    <property type="component" value="Unassembled WGS sequence"/>
</dbReference>
<evidence type="ECO:0000259" key="1">
    <source>
        <dbReference type="PROSITE" id="PS50234"/>
    </source>
</evidence>
<dbReference type="Pfam" id="PF00092">
    <property type="entry name" value="VWA"/>
    <property type="match status" value="1"/>
</dbReference>
<comment type="caution">
    <text evidence="2">The sequence shown here is derived from an EMBL/GenBank/DDBJ whole genome shotgun (WGS) entry which is preliminary data.</text>
</comment>
<gene>
    <name evidence="2" type="ORF">WG66_4481</name>
</gene>
<dbReference type="PANTHER" id="PTHR34706:SF1">
    <property type="entry name" value="VWFA DOMAIN-CONTAINING PROTEIN"/>
    <property type="match status" value="1"/>
</dbReference>
<dbReference type="PANTHER" id="PTHR34706">
    <property type="entry name" value="SLR1338 PROTEIN"/>
    <property type="match status" value="1"/>
</dbReference>
<dbReference type="SUPFAM" id="SSF53300">
    <property type="entry name" value="vWA-like"/>
    <property type="match status" value="1"/>
</dbReference>
<evidence type="ECO:0000313" key="2">
    <source>
        <dbReference type="EMBL" id="KTB42931.1"/>
    </source>
</evidence>
<sequence length="223" mass="25341">MGVSFPRVTEDLLLQLKNYDTVIVLDDSRSMGGSRWKQVEEALYVLAPLAAKYDEDGVDLHFLNNDKVFRSLTSISQVQEIFSSVSRSSGTPLGRKLRELLSSYVTRYETDKIIKPVMFLFITDGAPTDPEPENQTKTVILEFARKLDALNARLTQVGIQFLQVGNDESARRFLTFLDDNLKKENDVRDHGGYYSFKGRRIFRCCQGSVGCHQPESGQSRFQK</sequence>
<reference evidence="2 3" key="1">
    <citation type="submission" date="2015-12" db="EMBL/GenBank/DDBJ databases">
        <title>Draft genome sequence of Moniliophthora roreri, the causal agent of frosty pod rot of cacao.</title>
        <authorList>
            <person name="Aime M.C."/>
            <person name="Diaz-Valderrama J.R."/>
            <person name="Kijpornyongpan T."/>
            <person name="Phillips-Mora W."/>
        </authorList>
    </citation>
    <scope>NUCLEOTIDE SEQUENCE [LARGE SCALE GENOMIC DNA]</scope>
    <source>
        <strain evidence="2 3">MCA 2952</strain>
    </source>
</reference>
<name>A0A0W0G2X0_MONRR</name>
<dbReference type="eggNOG" id="ENOG502S247">
    <property type="taxonomic scope" value="Eukaryota"/>
</dbReference>
<accession>A0A0W0G2X0</accession>
<organism evidence="2 3">
    <name type="scientific">Moniliophthora roreri</name>
    <name type="common">Frosty pod rot fungus</name>
    <name type="synonym">Monilia roreri</name>
    <dbReference type="NCBI Taxonomy" id="221103"/>
    <lineage>
        <taxon>Eukaryota</taxon>
        <taxon>Fungi</taxon>
        <taxon>Dikarya</taxon>
        <taxon>Basidiomycota</taxon>
        <taxon>Agaricomycotina</taxon>
        <taxon>Agaricomycetes</taxon>
        <taxon>Agaricomycetidae</taxon>
        <taxon>Agaricales</taxon>
        <taxon>Marasmiineae</taxon>
        <taxon>Marasmiaceae</taxon>
        <taxon>Moniliophthora</taxon>
    </lineage>
</organism>
<evidence type="ECO:0000313" key="3">
    <source>
        <dbReference type="Proteomes" id="UP000054988"/>
    </source>
</evidence>